<evidence type="ECO:0000256" key="7">
    <source>
        <dbReference type="ARBA" id="ARBA00023128"/>
    </source>
</evidence>
<keyword evidence="5" id="KW-0999">Mitochondrion inner membrane</keyword>
<accession>A0A914EA02</accession>
<keyword evidence="4" id="KW-0679">Respiratory chain</keyword>
<evidence type="ECO:0000256" key="1">
    <source>
        <dbReference type="ARBA" id="ARBA00004443"/>
    </source>
</evidence>
<keyword evidence="7" id="KW-0496">Mitochondrion</keyword>
<dbReference type="WBParaSite" id="ACRNAN_scaffold6353.g30012.t1">
    <property type="protein sequence ID" value="ACRNAN_scaffold6353.g30012.t1"/>
    <property type="gene ID" value="ACRNAN_scaffold6353.g30012"/>
</dbReference>
<sequence length="132" mass="15435">MATNAGRVVKSSTGAVARLVTPIASQNTEEAHRRVLSSYKEMQRYAPIFWWDFNFTDMPLPVFRSLLKQQFLKNSHVGDIRVVDRLVGEFEMHMLNIRKGYYNSDHCRNVLLKENIELKPKDFLSKFLTQKE</sequence>
<evidence type="ECO:0000313" key="9">
    <source>
        <dbReference type="Proteomes" id="UP000887540"/>
    </source>
</evidence>
<evidence type="ECO:0000256" key="5">
    <source>
        <dbReference type="ARBA" id="ARBA00022792"/>
    </source>
</evidence>
<comment type="subcellular location">
    <subcellularLocation>
        <location evidence="1">Mitochondrion inner membrane</location>
        <topology evidence="1">Peripheral membrane protein</topology>
        <orientation evidence="1">Matrix side</orientation>
    </subcellularLocation>
</comment>
<comment type="similarity">
    <text evidence="2">Belongs to the complex I LYR family.</text>
</comment>
<name>A0A914EA02_9BILA</name>
<dbReference type="AlphaFoldDB" id="A0A914EA02"/>
<dbReference type="InterPro" id="IPR016488">
    <property type="entry name" value="NADH_Ub_cplx-1_asu_su-6"/>
</dbReference>
<dbReference type="Proteomes" id="UP000887540">
    <property type="component" value="Unplaced"/>
</dbReference>
<proteinExistence type="inferred from homology"/>
<dbReference type="PANTHER" id="PTHR12964">
    <property type="entry name" value="NADH-UBIQUINONE OXIDOREDUCTASE B14 SUBUNIT"/>
    <property type="match status" value="1"/>
</dbReference>
<keyword evidence="8" id="KW-0472">Membrane</keyword>
<reference evidence="10" key="1">
    <citation type="submission" date="2022-11" db="UniProtKB">
        <authorList>
            <consortium name="WormBaseParasite"/>
        </authorList>
    </citation>
    <scope>IDENTIFICATION</scope>
</reference>
<keyword evidence="9" id="KW-1185">Reference proteome</keyword>
<evidence type="ECO:0000313" key="10">
    <source>
        <dbReference type="WBParaSite" id="ACRNAN_scaffold6353.g30012.t1"/>
    </source>
</evidence>
<evidence type="ECO:0000256" key="4">
    <source>
        <dbReference type="ARBA" id="ARBA00022660"/>
    </source>
</evidence>
<evidence type="ECO:0000256" key="2">
    <source>
        <dbReference type="ARBA" id="ARBA00009508"/>
    </source>
</evidence>
<protein>
    <submittedName>
        <fullName evidence="10">NADH dehydrogenase [ubiquinone] 1 alpha subcomplex subunit 6</fullName>
    </submittedName>
</protein>
<organism evidence="9 10">
    <name type="scientific">Acrobeloides nanus</name>
    <dbReference type="NCBI Taxonomy" id="290746"/>
    <lineage>
        <taxon>Eukaryota</taxon>
        <taxon>Metazoa</taxon>
        <taxon>Ecdysozoa</taxon>
        <taxon>Nematoda</taxon>
        <taxon>Chromadorea</taxon>
        <taxon>Rhabditida</taxon>
        <taxon>Tylenchina</taxon>
        <taxon>Cephalobomorpha</taxon>
        <taxon>Cephaloboidea</taxon>
        <taxon>Cephalobidae</taxon>
        <taxon>Acrobeloides</taxon>
    </lineage>
</organism>
<keyword evidence="6" id="KW-0249">Electron transport</keyword>
<dbReference type="GO" id="GO:0006979">
    <property type="term" value="P:response to oxidative stress"/>
    <property type="evidence" value="ECO:0007669"/>
    <property type="project" value="TreeGrafter"/>
</dbReference>
<evidence type="ECO:0000256" key="6">
    <source>
        <dbReference type="ARBA" id="ARBA00022982"/>
    </source>
</evidence>
<dbReference type="PANTHER" id="PTHR12964:SF0">
    <property type="entry name" value="NADH DEHYDROGENASE [UBIQUINONE] 1 ALPHA SUBCOMPLEX SUBUNIT 6"/>
    <property type="match status" value="1"/>
</dbReference>
<evidence type="ECO:0000256" key="8">
    <source>
        <dbReference type="ARBA" id="ARBA00023136"/>
    </source>
</evidence>
<evidence type="ECO:0000256" key="3">
    <source>
        <dbReference type="ARBA" id="ARBA00022448"/>
    </source>
</evidence>
<dbReference type="GO" id="GO:0005743">
    <property type="term" value="C:mitochondrial inner membrane"/>
    <property type="evidence" value="ECO:0007669"/>
    <property type="project" value="UniProtKB-SubCell"/>
</dbReference>
<keyword evidence="3" id="KW-0813">Transport</keyword>